<dbReference type="CDD" id="cd11281">
    <property type="entry name" value="ADF_drebrin_like"/>
    <property type="match status" value="1"/>
</dbReference>
<gene>
    <name evidence="12" type="ORF">ONB1V03_LOCUS3911</name>
</gene>
<dbReference type="SUPFAM" id="SSF50044">
    <property type="entry name" value="SH3-domain"/>
    <property type="match status" value="1"/>
</dbReference>
<keyword evidence="4" id="KW-0963">Cytoplasm</keyword>
<dbReference type="PROSITE" id="PS51263">
    <property type="entry name" value="ADF_H"/>
    <property type="match status" value="1"/>
</dbReference>
<dbReference type="GO" id="GO:0030833">
    <property type="term" value="P:regulation of actin filament polymerization"/>
    <property type="evidence" value="ECO:0007669"/>
    <property type="project" value="TreeGrafter"/>
</dbReference>
<evidence type="ECO:0008006" key="14">
    <source>
        <dbReference type="Google" id="ProtNLM"/>
    </source>
</evidence>
<dbReference type="Proteomes" id="UP000728032">
    <property type="component" value="Unassembled WGS sequence"/>
</dbReference>
<dbReference type="InterPro" id="IPR036028">
    <property type="entry name" value="SH3-like_dom_sf"/>
</dbReference>
<evidence type="ECO:0000256" key="1">
    <source>
        <dbReference type="ARBA" id="ARBA00004245"/>
    </source>
</evidence>
<evidence type="ECO:0000259" key="10">
    <source>
        <dbReference type="PROSITE" id="PS50002"/>
    </source>
</evidence>
<dbReference type="Gene3D" id="2.30.30.40">
    <property type="entry name" value="SH3 Domains"/>
    <property type="match status" value="1"/>
</dbReference>
<dbReference type="GO" id="GO:0005884">
    <property type="term" value="C:actin filament"/>
    <property type="evidence" value="ECO:0007669"/>
    <property type="project" value="TreeGrafter"/>
</dbReference>
<dbReference type="GO" id="GO:0030427">
    <property type="term" value="C:site of polarized growth"/>
    <property type="evidence" value="ECO:0007669"/>
    <property type="project" value="TreeGrafter"/>
</dbReference>
<keyword evidence="5" id="KW-0175">Coiled coil</keyword>
<evidence type="ECO:0000256" key="5">
    <source>
        <dbReference type="ARBA" id="ARBA00023054"/>
    </source>
</evidence>
<dbReference type="SMART" id="SM00326">
    <property type="entry name" value="SH3"/>
    <property type="match status" value="1"/>
</dbReference>
<dbReference type="PANTHER" id="PTHR10829">
    <property type="entry name" value="CORTACTIN AND DREBRIN"/>
    <property type="match status" value="1"/>
</dbReference>
<comment type="similarity">
    <text evidence="2">Belongs to the ABP1 family.</text>
</comment>
<dbReference type="AlphaFoldDB" id="A0A7R9LJV3"/>
<accession>A0A7R9LJV3</accession>
<reference evidence="12" key="1">
    <citation type="submission" date="2020-11" db="EMBL/GenBank/DDBJ databases">
        <authorList>
            <person name="Tran Van P."/>
        </authorList>
    </citation>
    <scope>NUCLEOTIDE SEQUENCE</scope>
</reference>
<dbReference type="PROSITE" id="PS50002">
    <property type="entry name" value="SH3"/>
    <property type="match status" value="1"/>
</dbReference>
<dbReference type="InterPro" id="IPR001452">
    <property type="entry name" value="SH3_domain"/>
</dbReference>
<dbReference type="Gene3D" id="3.40.20.10">
    <property type="entry name" value="Severin"/>
    <property type="match status" value="1"/>
</dbReference>
<dbReference type="SMART" id="SM00102">
    <property type="entry name" value="ADF"/>
    <property type="match status" value="1"/>
</dbReference>
<evidence type="ECO:0000256" key="6">
    <source>
        <dbReference type="ARBA" id="ARBA00023203"/>
    </source>
</evidence>
<keyword evidence="6" id="KW-0009">Actin-binding</keyword>
<dbReference type="PANTHER" id="PTHR10829:SF25">
    <property type="entry name" value="DREBRIN-LIKE PROTEIN"/>
    <property type="match status" value="1"/>
</dbReference>
<dbReference type="FunFam" id="2.30.30.40:FF:000046">
    <property type="entry name" value="Drebrin-like protein isoform B"/>
    <property type="match status" value="1"/>
</dbReference>
<dbReference type="GO" id="GO:0098974">
    <property type="term" value="P:postsynaptic actin cytoskeleton organization"/>
    <property type="evidence" value="ECO:0007669"/>
    <property type="project" value="TreeGrafter"/>
</dbReference>
<evidence type="ECO:0000313" key="13">
    <source>
        <dbReference type="Proteomes" id="UP000728032"/>
    </source>
</evidence>
<evidence type="ECO:0000256" key="9">
    <source>
        <dbReference type="SAM" id="MobiDB-lite"/>
    </source>
</evidence>
<dbReference type="GO" id="GO:0030027">
    <property type="term" value="C:lamellipodium"/>
    <property type="evidence" value="ECO:0007669"/>
    <property type="project" value="TreeGrafter"/>
</dbReference>
<dbReference type="EMBL" id="OC916063">
    <property type="protein sequence ID" value="CAD7643018.1"/>
    <property type="molecule type" value="Genomic_DNA"/>
</dbReference>
<evidence type="ECO:0000256" key="7">
    <source>
        <dbReference type="ARBA" id="ARBA00023212"/>
    </source>
</evidence>
<proteinExistence type="inferred from homology"/>
<dbReference type="InterPro" id="IPR002108">
    <property type="entry name" value="ADF-H"/>
</dbReference>
<evidence type="ECO:0000256" key="3">
    <source>
        <dbReference type="ARBA" id="ARBA00022443"/>
    </source>
</evidence>
<dbReference type="GO" id="GO:0045211">
    <property type="term" value="C:postsynaptic membrane"/>
    <property type="evidence" value="ECO:0007669"/>
    <property type="project" value="TreeGrafter"/>
</dbReference>
<evidence type="ECO:0000256" key="4">
    <source>
        <dbReference type="ARBA" id="ARBA00022490"/>
    </source>
</evidence>
<feature type="domain" description="SH3" evidence="10">
    <location>
        <begin position="471"/>
        <end position="530"/>
    </location>
</feature>
<protein>
    <recommendedName>
        <fullName evidence="14">Drebrin-like protein</fullName>
    </recommendedName>
</protein>
<dbReference type="GO" id="GO:0048812">
    <property type="term" value="P:neuron projection morphogenesis"/>
    <property type="evidence" value="ECO:0007669"/>
    <property type="project" value="TreeGrafter"/>
</dbReference>
<feature type="domain" description="ADF-H" evidence="11">
    <location>
        <begin position="1"/>
        <end position="133"/>
    </location>
</feature>
<dbReference type="GO" id="GO:0030864">
    <property type="term" value="C:cortical actin cytoskeleton"/>
    <property type="evidence" value="ECO:0007669"/>
    <property type="project" value="TreeGrafter"/>
</dbReference>
<evidence type="ECO:0000313" key="12">
    <source>
        <dbReference type="EMBL" id="CAD7643018.1"/>
    </source>
</evidence>
<comment type="subcellular location">
    <subcellularLocation>
        <location evidence="1">Cytoplasm</location>
        <location evidence="1">Cytoskeleton</location>
    </subcellularLocation>
</comment>
<dbReference type="EMBL" id="CAJPVJ010001238">
    <property type="protein sequence ID" value="CAG2164355.1"/>
    <property type="molecule type" value="Genomic_DNA"/>
</dbReference>
<dbReference type="GO" id="GO:0051015">
    <property type="term" value="F:actin filament binding"/>
    <property type="evidence" value="ECO:0007669"/>
    <property type="project" value="TreeGrafter"/>
</dbReference>
<dbReference type="GO" id="GO:0030425">
    <property type="term" value="C:dendrite"/>
    <property type="evidence" value="ECO:0007669"/>
    <property type="project" value="TreeGrafter"/>
</dbReference>
<organism evidence="12">
    <name type="scientific">Oppiella nova</name>
    <dbReference type="NCBI Taxonomy" id="334625"/>
    <lineage>
        <taxon>Eukaryota</taxon>
        <taxon>Metazoa</taxon>
        <taxon>Ecdysozoa</taxon>
        <taxon>Arthropoda</taxon>
        <taxon>Chelicerata</taxon>
        <taxon>Arachnida</taxon>
        <taxon>Acari</taxon>
        <taxon>Acariformes</taxon>
        <taxon>Sarcoptiformes</taxon>
        <taxon>Oribatida</taxon>
        <taxon>Brachypylina</taxon>
        <taxon>Oppioidea</taxon>
        <taxon>Oppiidae</taxon>
        <taxon>Oppiella</taxon>
    </lineage>
</organism>
<evidence type="ECO:0000256" key="2">
    <source>
        <dbReference type="ARBA" id="ARBA00011039"/>
    </source>
</evidence>
<feature type="region of interest" description="Disordered" evidence="9">
    <location>
        <begin position="197"/>
        <end position="270"/>
    </location>
</feature>
<dbReference type="GO" id="GO:0014069">
    <property type="term" value="C:postsynaptic density"/>
    <property type="evidence" value="ECO:0007669"/>
    <property type="project" value="TreeGrafter"/>
</dbReference>
<dbReference type="OrthoDB" id="5971719at2759"/>
<dbReference type="CDD" id="cd11960">
    <property type="entry name" value="SH3_Abp1_eu"/>
    <property type="match status" value="1"/>
</dbReference>
<keyword evidence="13" id="KW-1185">Reference proteome</keyword>
<keyword evidence="3 8" id="KW-0728">SH3 domain</keyword>
<dbReference type="InterPro" id="IPR035717">
    <property type="entry name" value="Drebrin-like_SH3"/>
</dbReference>
<dbReference type="Pfam" id="PF14604">
    <property type="entry name" value="SH3_9"/>
    <property type="match status" value="1"/>
</dbReference>
<name>A0A7R9LJV3_9ACAR</name>
<evidence type="ECO:0000256" key="8">
    <source>
        <dbReference type="PROSITE-ProRule" id="PRU00192"/>
    </source>
</evidence>
<dbReference type="GO" id="GO:0045773">
    <property type="term" value="P:positive regulation of axon extension"/>
    <property type="evidence" value="ECO:0007669"/>
    <property type="project" value="TreeGrafter"/>
</dbReference>
<dbReference type="InterPro" id="IPR029006">
    <property type="entry name" value="ADF-H/Gelsolin-like_dom_sf"/>
</dbReference>
<feature type="compositionally biased region" description="Basic and acidic residues" evidence="9">
    <location>
        <begin position="245"/>
        <end position="270"/>
    </location>
</feature>
<evidence type="ECO:0000259" key="11">
    <source>
        <dbReference type="PROSITE" id="PS51263"/>
    </source>
</evidence>
<dbReference type="PRINTS" id="PR00452">
    <property type="entry name" value="SH3DOMAIN"/>
</dbReference>
<sequence length="530" mass="60370">MSVNFYKNRDQMVSAYKEVINDKSNTNWALFGYEKQTNDLKLIDKGSGGLEELFDGFNSSQILYAFCGIKDPNTDLIKYVLINWQGEGAPLQRKGICINHFRDVNDFFKGSHLTINARTEEEVEPDVILSKIARVSTKVNLKERSEISENISPVGTNYRRVQPQREISQTDREEFWAKTQEEEKLRLSEDKKKLNDNRIKSEKEREEREMREAKQRDLSVRERDANIMQIRESEKNATNSAKNESLGKDSVDDNERRQRSENLRRERAEEVKAVIPQSSIQKARALFEQNSSAGQMNAIRNAYPSNQSNNKLVSNRKELFESNKTLPNVSNVSTQNAVKSIQSLSINDEVNGNHVKTVTTVFQKDVRHEEPVTKAPEAALPPSPEPTIEPTIETISESPDEVVATNGDHDNNTSNGVYTRDLLQETYLDNHPLEDIAEEQTWDEPNNGVEDEYDSTENVLSDRKEGNATEVGLKKARALFDYQAADETEISFDPDDLITHIEQIDSGWWQGLAPDGTYGLFPANYVELID</sequence>
<keyword evidence="7" id="KW-0206">Cytoskeleton</keyword>
<dbReference type="SUPFAM" id="SSF55753">
    <property type="entry name" value="Actin depolymerizing proteins"/>
    <property type="match status" value="1"/>
</dbReference>
<dbReference type="Pfam" id="PF00241">
    <property type="entry name" value="Cofilin_ADF"/>
    <property type="match status" value="1"/>
</dbReference>
<feature type="compositionally biased region" description="Basic and acidic residues" evidence="9">
    <location>
        <begin position="197"/>
        <end position="235"/>
    </location>
</feature>